<dbReference type="SUPFAM" id="SSF51621">
    <property type="entry name" value="Phosphoenolpyruvate/pyruvate domain"/>
    <property type="match status" value="1"/>
</dbReference>
<dbReference type="FunFam" id="3.20.20.60:FF:000009">
    <property type="entry name" value="2-methylisocitrate lyase"/>
    <property type="match status" value="1"/>
</dbReference>
<dbReference type="UniPathway" id="UPA00946"/>
<evidence type="ECO:0000256" key="8">
    <source>
        <dbReference type="RuleBase" id="RU361121"/>
    </source>
</evidence>
<dbReference type="GO" id="GO:0046872">
    <property type="term" value="F:metal ion binding"/>
    <property type="evidence" value="ECO:0007669"/>
    <property type="project" value="UniProtKB-KW"/>
</dbReference>
<evidence type="ECO:0000256" key="4">
    <source>
        <dbReference type="ARBA" id="ARBA00022842"/>
    </source>
</evidence>
<accession>A0A1H2USW0</accession>
<evidence type="ECO:0000313" key="10">
    <source>
        <dbReference type="Proteomes" id="UP000199488"/>
    </source>
</evidence>
<evidence type="ECO:0000313" key="9">
    <source>
        <dbReference type="EMBL" id="SDW59233.1"/>
    </source>
</evidence>
<dbReference type="GO" id="GO:0046421">
    <property type="term" value="F:methylisocitrate lyase activity"/>
    <property type="evidence" value="ECO:0007669"/>
    <property type="project" value="UniProtKB-EC"/>
</dbReference>
<keyword evidence="5 8" id="KW-0456">Lyase</keyword>
<evidence type="ECO:0000256" key="6">
    <source>
        <dbReference type="ARBA" id="ARBA00051150"/>
    </source>
</evidence>
<dbReference type="InterPro" id="IPR040442">
    <property type="entry name" value="Pyrv_kinase-like_dom_sf"/>
</dbReference>
<comment type="function">
    <text evidence="8">Catalyzes the thermodynamically favored C-C bond cleavage of (2R,3S)-2-methylisocitrate to yield pyruvate and succinate.</text>
</comment>
<evidence type="ECO:0000256" key="1">
    <source>
        <dbReference type="ARBA" id="ARBA00001946"/>
    </source>
</evidence>
<evidence type="ECO:0000256" key="7">
    <source>
        <dbReference type="ARBA" id="ARBA00058526"/>
    </source>
</evidence>
<dbReference type="Proteomes" id="UP000199488">
    <property type="component" value="Unassembled WGS sequence"/>
</dbReference>
<keyword evidence="3" id="KW-0479">Metal-binding</keyword>
<comment type="similarity">
    <text evidence="2 8">Belongs to the isocitrate lyase/PEP mutase superfamily. Methylisocitrate lyase family.</text>
</comment>
<organism evidence="9 10">
    <name type="scientific">Marinococcus luteus</name>
    <dbReference type="NCBI Taxonomy" id="1122204"/>
    <lineage>
        <taxon>Bacteria</taxon>
        <taxon>Bacillati</taxon>
        <taxon>Bacillota</taxon>
        <taxon>Bacilli</taxon>
        <taxon>Bacillales</taxon>
        <taxon>Bacillaceae</taxon>
        <taxon>Marinococcus</taxon>
    </lineage>
</organism>
<comment type="pathway">
    <text evidence="8">Organic acid metabolism; propanoate degradation.</text>
</comment>
<proteinExistence type="inferred from homology"/>
<comment type="catalytic activity">
    <reaction evidence="6">
        <text>3-hydroxybutane-1,2,3-tricarboxylate = pyruvate + succinate</text>
        <dbReference type="Rhea" id="RHEA:57504"/>
        <dbReference type="ChEBI" id="CHEBI:15361"/>
        <dbReference type="ChEBI" id="CHEBI:30031"/>
        <dbReference type="ChEBI" id="CHEBI:141790"/>
    </reaction>
</comment>
<dbReference type="Gene3D" id="3.20.20.60">
    <property type="entry name" value="Phosphoenolpyruvate-binding domains"/>
    <property type="match status" value="1"/>
</dbReference>
<dbReference type="InterPro" id="IPR018523">
    <property type="entry name" value="Isocitrate_lyase_ph_CS"/>
</dbReference>
<keyword evidence="10" id="KW-1185">Reference proteome</keyword>
<dbReference type="GO" id="GO:0019629">
    <property type="term" value="P:propionate catabolic process, 2-methylcitrate cycle"/>
    <property type="evidence" value="ECO:0007669"/>
    <property type="project" value="InterPro"/>
</dbReference>
<keyword evidence="4" id="KW-0460">Magnesium</keyword>
<dbReference type="NCBIfam" id="TIGR02317">
    <property type="entry name" value="prpB"/>
    <property type="match status" value="1"/>
</dbReference>
<dbReference type="CDD" id="cd00377">
    <property type="entry name" value="ICL_PEPM"/>
    <property type="match status" value="1"/>
</dbReference>
<dbReference type="PANTHER" id="PTHR42905">
    <property type="entry name" value="PHOSPHOENOLPYRUVATE CARBOXYLASE"/>
    <property type="match status" value="1"/>
</dbReference>
<protein>
    <recommendedName>
        <fullName evidence="8">Methylisocitrate lyase</fullName>
        <ecNumber evidence="8">4.1.3.30</ecNumber>
    </recommendedName>
</protein>
<dbReference type="RefSeq" id="WP_091614155.1">
    <property type="nucleotide sequence ID" value="NZ_FNNC01000003.1"/>
</dbReference>
<reference evidence="9 10" key="1">
    <citation type="submission" date="2016-10" db="EMBL/GenBank/DDBJ databases">
        <authorList>
            <person name="de Groot N.N."/>
        </authorList>
    </citation>
    <scope>NUCLEOTIDE SEQUENCE [LARGE SCALE GENOMIC DNA]</scope>
    <source>
        <strain evidence="9 10">DSM 23126</strain>
    </source>
</reference>
<name>A0A1H2USW0_9BACI</name>
<dbReference type="InterPro" id="IPR039556">
    <property type="entry name" value="ICL/PEPM"/>
</dbReference>
<dbReference type="STRING" id="1122204.SAMN05421781_1882"/>
<evidence type="ECO:0000256" key="2">
    <source>
        <dbReference type="ARBA" id="ARBA00009282"/>
    </source>
</evidence>
<dbReference type="OrthoDB" id="8629576at2"/>
<sequence>MSWLTEEPVSQKELAQLFRDRIKQKPAVKIPGVHDSMSALIARNTGFDILYLSGAAYTASRGMPDLGIIHSHEVAERARDIVRAAKLPLLVDIDTGFGGVLDVARTAREMTEAGVAAVQIEDQDLPKKCGHLNGKKLVPAEEMVQKIKVIKEVAPTLAVIARTDAKGVEGMEAAMERAALYREAGADGIFPEALSAEEDFRRAGESLSSTPLLANMTEFGRTPYYHADQFESWGFNMIIYPVTSLRAAAKAVERVFQEIHDKGTQKDMLEDMQTREELYRTISYYDYEALDEKIAKTELPTIDED</sequence>
<evidence type="ECO:0000256" key="3">
    <source>
        <dbReference type="ARBA" id="ARBA00022723"/>
    </source>
</evidence>
<evidence type="ECO:0000256" key="5">
    <source>
        <dbReference type="ARBA" id="ARBA00023239"/>
    </source>
</evidence>
<dbReference type="InterPro" id="IPR012695">
    <property type="entry name" value="PrpB"/>
</dbReference>
<dbReference type="PANTHER" id="PTHR42905:SF5">
    <property type="entry name" value="CARBOXYVINYL-CARBOXYPHOSPHONATE PHOSPHORYLMUTASE, CHLOROPLASTIC"/>
    <property type="match status" value="1"/>
</dbReference>
<dbReference type="AlphaFoldDB" id="A0A1H2USW0"/>
<comment type="cofactor">
    <cofactor evidence="1">
        <name>Mg(2+)</name>
        <dbReference type="ChEBI" id="CHEBI:18420"/>
    </cofactor>
</comment>
<gene>
    <name evidence="9" type="ORF">SAMN05421781_1882</name>
</gene>
<dbReference type="InterPro" id="IPR015813">
    <property type="entry name" value="Pyrv/PenolPyrv_kinase-like_dom"/>
</dbReference>
<comment type="catalytic activity">
    <reaction evidence="8">
        <text>(2S,3R)-3-hydroxybutane-1,2,3-tricarboxylate = pyruvate + succinate</text>
        <dbReference type="Rhea" id="RHEA:16809"/>
        <dbReference type="ChEBI" id="CHEBI:15361"/>
        <dbReference type="ChEBI" id="CHEBI:30031"/>
        <dbReference type="ChEBI" id="CHEBI:57429"/>
        <dbReference type="EC" id="4.1.3.30"/>
    </reaction>
</comment>
<comment type="function">
    <text evidence="7">Involved in the methylcitric acid cycle. Catalyzes the cleavage of 2-methylisocitrate to yield pyruvate and succinate.</text>
</comment>
<dbReference type="PROSITE" id="PS00161">
    <property type="entry name" value="ISOCITRATE_LYASE"/>
    <property type="match status" value="1"/>
</dbReference>
<dbReference type="EMBL" id="FNNC01000003">
    <property type="protein sequence ID" value="SDW59233.1"/>
    <property type="molecule type" value="Genomic_DNA"/>
</dbReference>
<dbReference type="Pfam" id="PF13714">
    <property type="entry name" value="PEP_mutase"/>
    <property type="match status" value="1"/>
</dbReference>
<dbReference type="EC" id="4.1.3.30" evidence="8"/>